<keyword evidence="2" id="KW-1185">Reference proteome</keyword>
<name>A0ABN1LK40_9ALTE</name>
<sequence length="73" mass="8432">MLFASVMALINVITDLSDSYFSPLKWAYLAWFYQIVIIALELIIEEHSSNFTRLKLDHKLPSLCSCLSLDIEH</sequence>
<proteinExistence type="predicted"/>
<protein>
    <submittedName>
        <fullName evidence="1">Uncharacterized protein</fullName>
    </submittedName>
</protein>
<comment type="caution">
    <text evidence="1">The sequence shown here is derived from an EMBL/GenBank/DDBJ whole genome shotgun (WGS) entry which is preliminary data.</text>
</comment>
<dbReference type="Proteomes" id="UP001500359">
    <property type="component" value="Unassembled WGS sequence"/>
</dbReference>
<accession>A0ABN1LK40</accession>
<evidence type="ECO:0000313" key="2">
    <source>
        <dbReference type="Proteomes" id="UP001500359"/>
    </source>
</evidence>
<evidence type="ECO:0000313" key="1">
    <source>
        <dbReference type="EMBL" id="GAA0857097.1"/>
    </source>
</evidence>
<dbReference type="EMBL" id="BAAAFD010000005">
    <property type="protein sequence ID" value="GAA0857097.1"/>
    <property type="molecule type" value="Genomic_DNA"/>
</dbReference>
<gene>
    <name evidence="1" type="ORF">GCM10009114_21530</name>
</gene>
<organism evidence="1 2">
    <name type="scientific">Aliiglaciecola litoralis</name>
    <dbReference type="NCBI Taxonomy" id="582857"/>
    <lineage>
        <taxon>Bacteria</taxon>
        <taxon>Pseudomonadati</taxon>
        <taxon>Pseudomonadota</taxon>
        <taxon>Gammaproteobacteria</taxon>
        <taxon>Alteromonadales</taxon>
        <taxon>Alteromonadaceae</taxon>
        <taxon>Aliiglaciecola</taxon>
    </lineage>
</organism>
<reference evidence="1 2" key="1">
    <citation type="journal article" date="2019" name="Int. J. Syst. Evol. Microbiol.">
        <title>The Global Catalogue of Microorganisms (GCM) 10K type strain sequencing project: providing services to taxonomists for standard genome sequencing and annotation.</title>
        <authorList>
            <consortium name="The Broad Institute Genomics Platform"/>
            <consortium name="The Broad Institute Genome Sequencing Center for Infectious Disease"/>
            <person name="Wu L."/>
            <person name="Ma J."/>
        </authorList>
    </citation>
    <scope>NUCLEOTIDE SEQUENCE [LARGE SCALE GENOMIC DNA]</scope>
    <source>
        <strain evidence="1 2">JCM 15896</strain>
    </source>
</reference>